<dbReference type="InterPro" id="IPR003749">
    <property type="entry name" value="ThiS/MoaD-like"/>
</dbReference>
<dbReference type="Pfam" id="PF02597">
    <property type="entry name" value="ThiS"/>
    <property type="match status" value="1"/>
</dbReference>
<sequence>MAVTVRIPTALRRVTQGQGEVQVEAKTIAELIEALEKEFPGIKERLVEESGEIRKFVNFFVNDEDIRFLKGKDTELKDGDIVAIIPAIAGGLEG</sequence>
<dbReference type="PANTHER" id="PTHR38031:SF1">
    <property type="entry name" value="SULFUR CARRIER PROTEIN CYSO"/>
    <property type="match status" value="1"/>
</dbReference>
<name>A0A285NIY7_9AQUI</name>
<dbReference type="CDD" id="cd17074">
    <property type="entry name" value="Ubl_CysO_like"/>
    <property type="match status" value="1"/>
</dbReference>
<reference evidence="2" key="1">
    <citation type="submission" date="2017-09" db="EMBL/GenBank/DDBJ databases">
        <authorList>
            <person name="Varghese N."/>
            <person name="Submissions S."/>
        </authorList>
    </citation>
    <scope>NUCLEOTIDE SEQUENCE [LARGE SCALE GENOMIC DNA]</scope>
    <source>
        <strain evidence="2">DSM 15103</strain>
    </source>
</reference>
<gene>
    <name evidence="1" type="ORF">SAMN06265182_1537</name>
</gene>
<dbReference type="InterPro" id="IPR016155">
    <property type="entry name" value="Mopterin_synth/thiamin_S_b"/>
</dbReference>
<evidence type="ECO:0000313" key="1">
    <source>
        <dbReference type="EMBL" id="SNZ09472.1"/>
    </source>
</evidence>
<protein>
    <submittedName>
        <fullName evidence="1">Molybdopterin synthase sulfur carrier subunit</fullName>
    </submittedName>
</protein>
<dbReference type="Gene3D" id="3.10.20.30">
    <property type="match status" value="1"/>
</dbReference>
<dbReference type="PANTHER" id="PTHR38031">
    <property type="entry name" value="SULFUR CARRIER PROTEIN SLR0821-RELATED"/>
    <property type="match status" value="1"/>
</dbReference>
<organism evidence="1 2">
    <name type="scientific">Persephonella hydrogeniphila</name>
    <dbReference type="NCBI Taxonomy" id="198703"/>
    <lineage>
        <taxon>Bacteria</taxon>
        <taxon>Pseudomonadati</taxon>
        <taxon>Aquificota</taxon>
        <taxon>Aquificia</taxon>
        <taxon>Aquificales</taxon>
        <taxon>Hydrogenothermaceae</taxon>
        <taxon>Persephonella</taxon>
    </lineage>
</organism>
<dbReference type="EMBL" id="OBEI01000007">
    <property type="protein sequence ID" value="SNZ09472.1"/>
    <property type="molecule type" value="Genomic_DNA"/>
</dbReference>
<evidence type="ECO:0000313" key="2">
    <source>
        <dbReference type="Proteomes" id="UP000219036"/>
    </source>
</evidence>
<dbReference type="NCBIfam" id="TIGR01687">
    <property type="entry name" value="moaD_arch"/>
    <property type="match status" value="1"/>
</dbReference>
<keyword evidence="2" id="KW-1185">Reference proteome</keyword>
<dbReference type="InterPro" id="IPR010038">
    <property type="entry name" value="MoaD_arc-typ"/>
</dbReference>
<dbReference type="RefSeq" id="WP_097000701.1">
    <property type="nucleotide sequence ID" value="NZ_OBEI01000007.1"/>
</dbReference>
<dbReference type="InterPro" id="IPR052045">
    <property type="entry name" value="Sulfur_Carrier/Prot_Modifier"/>
</dbReference>
<proteinExistence type="predicted"/>
<dbReference type="Proteomes" id="UP000219036">
    <property type="component" value="Unassembled WGS sequence"/>
</dbReference>
<dbReference type="SUPFAM" id="SSF54285">
    <property type="entry name" value="MoaD/ThiS"/>
    <property type="match status" value="1"/>
</dbReference>
<dbReference type="InterPro" id="IPR012675">
    <property type="entry name" value="Beta-grasp_dom_sf"/>
</dbReference>
<accession>A0A285NIY7</accession>
<dbReference type="AlphaFoldDB" id="A0A285NIY7"/>
<dbReference type="OrthoDB" id="9156098at2"/>